<dbReference type="PANTHER" id="PTHR10625">
    <property type="entry name" value="HISTONE DEACETYLASE HDAC1-RELATED"/>
    <property type="match status" value="1"/>
</dbReference>
<dbReference type="InterPro" id="IPR037138">
    <property type="entry name" value="His_deacetylse_dom_sf"/>
</dbReference>
<evidence type="ECO:0000313" key="4">
    <source>
        <dbReference type="Proteomes" id="UP000185934"/>
    </source>
</evidence>
<dbReference type="OrthoDB" id="9808367at2"/>
<dbReference type="InterPro" id="IPR000286">
    <property type="entry name" value="HDACs"/>
</dbReference>
<dbReference type="InterPro" id="IPR023801">
    <property type="entry name" value="His_deacetylse_dom"/>
</dbReference>
<dbReference type="EMBL" id="CP018258">
    <property type="protein sequence ID" value="APV45400.1"/>
    <property type="molecule type" value="Genomic_DNA"/>
</dbReference>
<dbReference type="GO" id="GO:0004407">
    <property type="term" value="F:histone deacetylase activity"/>
    <property type="evidence" value="ECO:0007669"/>
    <property type="project" value="TreeGrafter"/>
</dbReference>
<sequence length="345" mass="36280">MKTGYVFHPSYLLHDPGAGHPEAAARLASVMAYLKSSGLLERLVKVEARRATAEEISLVHTPAYQEKINSICASGGGSLDADTVLSPGSCEASEYAAGGAVAAVEAVMSGTTGKCFALVRPPGHHAFPGRGSGFCVYNNIAVAARYARVKFGVRRAAILDFDVHHGNGTQGIFDDDPETMYVSVHQSPHYPGSGGVDDTGMGGGRGTKVNIPLPAGCGDAQYALVYDEIVMPAVRRFKPELILVSAGYDAHRDDPLGGMKLTETGYAAIVARIAALSEECCGGKAVFCLEGGYNLEALARSIGATFRVLVEEAPAVGIETEPLNYNFGPPDIAGLIRELKTIHKI</sequence>
<dbReference type="KEGG" id="dfo:Dform_02091"/>
<dbReference type="PRINTS" id="PR01270">
    <property type="entry name" value="HDASUPER"/>
</dbReference>
<dbReference type="Proteomes" id="UP000185934">
    <property type="component" value="Chromosome"/>
</dbReference>
<dbReference type="InterPro" id="IPR023696">
    <property type="entry name" value="Ureohydrolase_dom_sf"/>
</dbReference>
<dbReference type="GO" id="GO:0040029">
    <property type="term" value="P:epigenetic regulation of gene expression"/>
    <property type="evidence" value="ECO:0007669"/>
    <property type="project" value="TreeGrafter"/>
</dbReference>
<dbReference type="SUPFAM" id="SSF52768">
    <property type="entry name" value="Arginase/deacetylase"/>
    <property type="match status" value="1"/>
</dbReference>
<comment type="similarity">
    <text evidence="1">Belongs to the histone deacetylase family.</text>
</comment>
<dbReference type="RefSeq" id="WP_076004899.1">
    <property type="nucleotide sequence ID" value="NZ_CP018258.1"/>
</dbReference>
<gene>
    <name evidence="3" type="ORF">Dform_02091</name>
</gene>
<evidence type="ECO:0000259" key="2">
    <source>
        <dbReference type="Pfam" id="PF00850"/>
    </source>
</evidence>
<organism evidence="3 4">
    <name type="scientific">Dehalogenimonas formicexedens</name>
    <dbReference type="NCBI Taxonomy" id="1839801"/>
    <lineage>
        <taxon>Bacteria</taxon>
        <taxon>Bacillati</taxon>
        <taxon>Chloroflexota</taxon>
        <taxon>Dehalococcoidia</taxon>
        <taxon>Dehalococcoidales</taxon>
        <taxon>Dehalococcoidaceae</taxon>
        <taxon>Dehalogenimonas</taxon>
    </lineage>
</organism>
<reference evidence="4" key="1">
    <citation type="submission" date="2016-11" db="EMBL/GenBank/DDBJ databases">
        <title>Dehalogenimonas formicexedens sp. nov., a chlorinated alkane respiring bacterium isolated from contaminated groundwater.</title>
        <authorList>
            <person name="Key T.A."/>
            <person name="Bowman K.S."/>
            <person name="Lee I."/>
            <person name="Chun J."/>
            <person name="Albuquerque L."/>
            <person name="da Costa M.S."/>
            <person name="Rainey F.A."/>
            <person name="Moe W.M."/>
        </authorList>
    </citation>
    <scope>NUCLEOTIDE SEQUENCE [LARGE SCALE GENOMIC DNA]</scope>
    <source>
        <strain evidence="4">NSZ-14</strain>
    </source>
</reference>
<protein>
    <submittedName>
        <fullName evidence="3">Acetoin utilization deacetylase AcuC</fullName>
    </submittedName>
</protein>
<evidence type="ECO:0000313" key="3">
    <source>
        <dbReference type="EMBL" id="APV45400.1"/>
    </source>
</evidence>
<accession>A0A1P8FAC8</accession>
<feature type="domain" description="Histone deacetylase" evidence="2">
    <location>
        <begin position="20"/>
        <end position="308"/>
    </location>
</feature>
<dbReference type="PANTHER" id="PTHR10625:SF10">
    <property type="entry name" value="HISTONE DEACETYLASE HDAC1"/>
    <property type="match status" value="1"/>
</dbReference>
<dbReference type="Gene3D" id="3.40.800.20">
    <property type="entry name" value="Histone deacetylase domain"/>
    <property type="match status" value="1"/>
</dbReference>
<dbReference type="STRING" id="1839801.Dform_02091"/>
<name>A0A1P8FAC8_9CHLR</name>
<proteinExistence type="inferred from homology"/>
<dbReference type="AlphaFoldDB" id="A0A1P8FAC8"/>
<dbReference type="Pfam" id="PF00850">
    <property type="entry name" value="Hist_deacetyl"/>
    <property type="match status" value="1"/>
</dbReference>
<keyword evidence="4" id="KW-1185">Reference proteome</keyword>
<evidence type="ECO:0000256" key="1">
    <source>
        <dbReference type="ARBA" id="ARBA00005947"/>
    </source>
</evidence>
<dbReference type="CDD" id="cd09992">
    <property type="entry name" value="HDAC_classII"/>
    <property type="match status" value="1"/>
</dbReference>